<dbReference type="AlphaFoldDB" id="A0A8S1HPK3"/>
<name>A0A8S1HPK3_9PELO</name>
<accession>A0A8S1HPK3</accession>
<keyword evidence="6" id="KW-1185">Reference proteome</keyword>
<sequence length="965" mass="109464">MKKAGPSKKTTPAPSRDPLDSILSSMGPVPSRSTPSRPAPAPRAPTSSSSSRPSPPTPGVSSMFSSMRIPKKSSSCSEVPSKKQRLEETSAEISGQPTKVTLNVWKMDMRNSPPLIDLYDVKVSLTGITGRTVEPTGNNIRNDFFDQKRRVALWNFLHWLARNHPNFKGVSPSKMVYDGVTTLYVSSRTLREEKIEFDMTGDELPTLLKELYPITVQNAHVLITKTDRTVVLQDGAVKKGENNLEERARFLEILTSQFLYSGSHYMFNQRFFPKNEEKREEKTVEGYKAAILKRGFEKSVRFIDENGQKTPTLCLDVRCNAFYKEQSLADCLKDLLKVERTSEIAKHQRKFENAMAQLKGVRVVTTHMRERPQRFNIDGLSPKNAIETTFKLKEGEEEREISVYDYFKERHMMTLEFPQLRLIVRRRKAALDFMPIELLEIEAGQKVNQKKVDSVVQEFVTKESQQKPHSHLKSINEYFKHLSLRSSKSDYMHAFGITIEAEPMTVDAKLIPGPNVLFKSSTVPTKRRSFQSLDGRFSKNLLNQIQSHGITVEDKNVILKRAPINQPEHLEELIEEVVKLGVNFIFAVSDGKCKGVHEYLKFYEAKLGIQTQHVSEKSLKEIGNERSVTWKNIIRKTNLKAVGLNFSLQVSDEAHGVPKDLFKDTMFVGFELSHSAAQSSFDQLYRVPTEEPSIVGMAYSLKEPTELGGTFWVQKPRDTQLNECGVHMVKAVREYFEKTKKMPGRMVIYRSGMGEGAFETVEKEILEIKKNLEESDDLKKMNRGQPFRPPLVVIVVQKTNPYRIFLKNGDQVENVRSGTCTDAIVPVTKYEEFIMASQKPVIGTSRPIRHTIILNESGSSKNEIVHMTYILAFGHQVSYMGAPKVTGVMFAAENTAKRGRANTMAFKMVNMSDESEADRRARQAEAIESARSGVAYEDRALNARIRVLADGVAGLIRRFHHMFWA</sequence>
<dbReference type="Pfam" id="PF02170">
    <property type="entry name" value="PAZ"/>
    <property type="match status" value="1"/>
</dbReference>
<dbReference type="SMART" id="SM00949">
    <property type="entry name" value="PAZ"/>
    <property type="match status" value="1"/>
</dbReference>
<dbReference type="SUPFAM" id="SSF101690">
    <property type="entry name" value="PAZ domain"/>
    <property type="match status" value="1"/>
</dbReference>
<dbReference type="Gene3D" id="3.40.50.2300">
    <property type="match status" value="1"/>
</dbReference>
<protein>
    <recommendedName>
        <fullName evidence="7">Piwi domain-containing protein</fullName>
    </recommendedName>
</protein>
<dbReference type="InterPro" id="IPR036085">
    <property type="entry name" value="PAZ_dom_sf"/>
</dbReference>
<dbReference type="OrthoDB" id="10252740at2759"/>
<dbReference type="SMART" id="SM00950">
    <property type="entry name" value="Piwi"/>
    <property type="match status" value="1"/>
</dbReference>
<evidence type="ECO:0000259" key="4">
    <source>
        <dbReference type="PROSITE" id="PS50822"/>
    </source>
</evidence>
<dbReference type="InterPro" id="IPR012337">
    <property type="entry name" value="RNaseH-like_sf"/>
</dbReference>
<feature type="compositionally biased region" description="Low complexity" evidence="2">
    <location>
        <begin position="27"/>
        <end position="36"/>
    </location>
</feature>
<evidence type="ECO:0000256" key="1">
    <source>
        <dbReference type="RuleBase" id="RU361178"/>
    </source>
</evidence>
<evidence type="ECO:0008006" key="7">
    <source>
        <dbReference type="Google" id="ProtNLM"/>
    </source>
</evidence>
<proteinExistence type="inferred from homology"/>
<dbReference type="PROSITE" id="PS50821">
    <property type="entry name" value="PAZ"/>
    <property type="match status" value="1"/>
</dbReference>
<comment type="caution">
    <text evidence="5">The sequence shown here is derived from an EMBL/GenBank/DDBJ whole genome shotgun (WGS) entry which is preliminary data.</text>
</comment>
<evidence type="ECO:0000313" key="6">
    <source>
        <dbReference type="Proteomes" id="UP000835052"/>
    </source>
</evidence>
<feature type="domain" description="Piwi" evidence="4">
    <location>
        <begin position="583"/>
        <end position="871"/>
    </location>
</feature>
<evidence type="ECO:0000313" key="5">
    <source>
        <dbReference type="EMBL" id="CAD6197791.1"/>
    </source>
</evidence>
<dbReference type="Pfam" id="PF02171">
    <property type="entry name" value="Piwi"/>
    <property type="match status" value="1"/>
</dbReference>
<dbReference type="InterPro" id="IPR003165">
    <property type="entry name" value="Piwi"/>
</dbReference>
<organism evidence="5 6">
    <name type="scientific">Caenorhabditis auriculariae</name>
    <dbReference type="NCBI Taxonomy" id="2777116"/>
    <lineage>
        <taxon>Eukaryota</taxon>
        <taxon>Metazoa</taxon>
        <taxon>Ecdysozoa</taxon>
        <taxon>Nematoda</taxon>
        <taxon>Chromadorea</taxon>
        <taxon>Rhabditida</taxon>
        <taxon>Rhabditina</taxon>
        <taxon>Rhabditomorpha</taxon>
        <taxon>Rhabditoidea</taxon>
        <taxon>Rhabditidae</taxon>
        <taxon>Peloderinae</taxon>
        <taxon>Caenorhabditis</taxon>
    </lineage>
</organism>
<gene>
    <name evidence="5" type="ORF">CAUJ_LOCUS13698</name>
</gene>
<dbReference type="PROSITE" id="PS50822">
    <property type="entry name" value="PIWI"/>
    <property type="match status" value="1"/>
</dbReference>
<dbReference type="Gene3D" id="3.30.420.10">
    <property type="entry name" value="Ribonuclease H-like superfamily/Ribonuclease H"/>
    <property type="match status" value="1"/>
</dbReference>
<evidence type="ECO:0000256" key="2">
    <source>
        <dbReference type="SAM" id="MobiDB-lite"/>
    </source>
</evidence>
<dbReference type="Proteomes" id="UP000835052">
    <property type="component" value="Unassembled WGS sequence"/>
</dbReference>
<dbReference type="PANTHER" id="PTHR22891">
    <property type="entry name" value="EUKARYOTIC TRANSLATION INITIATION FACTOR 2C"/>
    <property type="match status" value="1"/>
</dbReference>
<dbReference type="InterPro" id="IPR003100">
    <property type="entry name" value="PAZ_dom"/>
</dbReference>
<feature type="region of interest" description="Disordered" evidence="2">
    <location>
        <begin position="1"/>
        <end position="93"/>
    </location>
</feature>
<dbReference type="EMBL" id="CAJGYM010000105">
    <property type="protein sequence ID" value="CAD6197791.1"/>
    <property type="molecule type" value="Genomic_DNA"/>
</dbReference>
<reference evidence="5" key="1">
    <citation type="submission" date="2020-10" db="EMBL/GenBank/DDBJ databases">
        <authorList>
            <person name="Kikuchi T."/>
        </authorList>
    </citation>
    <scope>NUCLEOTIDE SEQUENCE</scope>
    <source>
        <strain evidence="5">NKZ352</strain>
    </source>
</reference>
<dbReference type="GO" id="GO:0003723">
    <property type="term" value="F:RNA binding"/>
    <property type="evidence" value="ECO:0007669"/>
    <property type="project" value="InterPro"/>
</dbReference>
<dbReference type="CDD" id="cd02846">
    <property type="entry name" value="PAZ_argonaute_like"/>
    <property type="match status" value="1"/>
</dbReference>
<feature type="domain" description="PAZ" evidence="3">
    <location>
        <begin position="333"/>
        <end position="443"/>
    </location>
</feature>
<dbReference type="Gene3D" id="2.170.260.10">
    <property type="entry name" value="paz domain"/>
    <property type="match status" value="1"/>
</dbReference>
<dbReference type="InterPro" id="IPR036397">
    <property type="entry name" value="RNaseH_sf"/>
</dbReference>
<evidence type="ECO:0000259" key="3">
    <source>
        <dbReference type="PROSITE" id="PS50821"/>
    </source>
</evidence>
<comment type="similarity">
    <text evidence="1">Belongs to the argonaute family.</text>
</comment>
<dbReference type="SUPFAM" id="SSF53098">
    <property type="entry name" value="Ribonuclease H-like"/>
    <property type="match status" value="1"/>
</dbReference>